<dbReference type="Proteomes" id="UP001652442">
    <property type="component" value="Unassembled WGS sequence"/>
</dbReference>
<comment type="function">
    <text evidence="1">Involved in phosphonate degradation.</text>
</comment>
<dbReference type="Pfam" id="PF00702">
    <property type="entry name" value="Hydrolase"/>
    <property type="match status" value="1"/>
</dbReference>
<dbReference type="SFLD" id="SFLDG01129">
    <property type="entry name" value="C1.5:_HAD__Beta-PGM__Phosphata"/>
    <property type="match status" value="1"/>
</dbReference>
<comment type="subunit">
    <text evidence="1">Homodimer.</text>
</comment>
<feature type="binding site" evidence="1">
    <location>
        <position position="13"/>
    </location>
    <ligand>
        <name>Mg(2+)</name>
        <dbReference type="ChEBI" id="CHEBI:18420"/>
    </ligand>
</feature>
<dbReference type="InterPro" id="IPR050155">
    <property type="entry name" value="HAD-like_hydrolase_sf"/>
</dbReference>
<dbReference type="EMBL" id="JAOQJQ010000001">
    <property type="protein sequence ID" value="MCU6761442.1"/>
    <property type="molecule type" value="Genomic_DNA"/>
</dbReference>
<keyword evidence="1" id="KW-0704">Schiff base</keyword>
<protein>
    <recommendedName>
        <fullName evidence="1">Phosphonoacetaldehyde hydrolase</fullName>
        <shortName evidence="1">Phosphonatase</shortName>
        <ecNumber evidence="1">3.11.1.1</ecNumber>
    </recommendedName>
    <alternativeName>
        <fullName evidence="1">Phosphonoacetaldehyde phosphonohydrolase</fullName>
    </alternativeName>
</protein>
<accession>A0ABT2TH41</accession>
<comment type="caution">
    <text evidence="2">The sequence shown here is derived from an EMBL/GenBank/DDBJ whole genome shotgun (WGS) entry which is preliminary data.</text>
</comment>
<dbReference type="InterPro" id="IPR006323">
    <property type="entry name" value="Phosphonoacetald_hydro"/>
</dbReference>
<feature type="active site" description="Nucleophile" evidence="1">
    <location>
        <position position="11"/>
    </location>
</feature>
<dbReference type="InterPro" id="IPR023198">
    <property type="entry name" value="PGP-like_dom2"/>
</dbReference>
<evidence type="ECO:0000313" key="3">
    <source>
        <dbReference type="Proteomes" id="UP001652442"/>
    </source>
</evidence>
<feature type="active site" description="Schiff-base intermediate with substrate" evidence="1">
    <location>
        <position position="52"/>
    </location>
</feature>
<keyword evidence="1" id="KW-0479">Metal-binding</keyword>
<dbReference type="SUPFAM" id="SSF56784">
    <property type="entry name" value="HAD-like"/>
    <property type="match status" value="1"/>
</dbReference>
<dbReference type="PANTHER" id="PTHR43434:SF19">
    <property type="entry name" value="PHOSPHONOACETALDEHYDE HYDROLASE"/>
    <property type="match status" value="1"/>
</dbReference>
<keyword evidence="1 2" id="KW-0378">Hydrolase</keyword>
<dbReference type="GO" id="GO:0050194">
    <property type="term" value="F:phosphonoacetaldehyde hydrolase activity"/>
    <property type="evidence" value="ECO:0007669"/>
    <property type="project" value="UniProtKB-EC"/>
</dbReference>
<gene>
    <name evidence="1" type="primary">phnX</name>
    <name evidence="2" type="ORF">OCV88_03685</name>
</gene>
<name>A0ABT2TH41_9FIRM</name>
<proteinExistence type="inferred from homology"/>
<dbReference type="RefSeq" id="WP_262590662.1">
    <property type="nucleotide sequence ID" value="NZ_JAOQJQ010000001.1"/>
</dbReference>
<dbReference type="SFLD" id="SFLDS00003">
    <property type="entry name" value="Haloacid_Dehalogenase"/>
    <property type="match status" value="1"/>
</dbReference>
<dbReference type="Gene3D" id="3.40.50.1000">
    <property type="entry name" value="HAD superfamily/HAD-like"/>
    <property type="match status" value="1"/>
</dbReference>
<sequence length="257" mass="28605">MSKKIEAVIFDWAGTTVDYGCFAPVQAFMEVFTEAGMEPSMEEVREPMGMLKWDHIRTMLEMPRIKECWTKKYGKAPQDSDADALYARFEPALLKILDQFAAPKPYVIETVNKIREMGIKIGSTTGYTDVMMNVVVPKAEELGYAPDCWFSPDAVNGMGRPYPYMIFKNLEALQVSSAAKAIKAGDTVSDILEGKNAGMFTIGILEGSSVMGLHQDEFEALTEAEKEERLAAAKRKFKDAGADAVVRDIRGVLDYIR</sequence>
<reference evidence="2 3" key="1">
    <citation type="journal article" date="2021" name="ISME Commun">
        <title>Automated analysis of genomic sequences facilitates high-throughput and comprehensive description of bacteria.</title>
        <authorList>
            <person name="Hitch T.C.A."/>
        </authorList>
    </citation>
    <scope>NUCLEOTIDE SEQUENCE [LARGE SCALE GENOMIC DNA]</scope>
    <source>
        <strain evidence="2 3">Sanger_109</strain>
    </source>
</reference>
<dbReference type="HAMAP" id="MF_01375">
    <property type="entry name" value="PhnX"/>
    <property type="match status" value="1"/>
</dbReference>
<comment type="cofactor">
    <cofactor evidence="1">
        <name>Mg(2+)</name>
        <dbReference type="ChEBI" id="CHEBI:18420"/>
    </cofactor>
    <text evidence="1">Binds 1 Mg(2+) ion per subunit.</text>
</comment>
<evidence type="ECO:0000313" key="2">
    <source>
        <dbReference type="EMBL" id="MCU6761442.1"/>
    </source>
</evidence>
<feature type="binding site" evidence="1">
    <location>
        <position position="186"/>
    </location>
    <ligand>
        <name>Mg(2+)</name>
        <dbReference type="ChEBI" id="CHEBI:18420"/>
    </ligand>
</feature>
<dbReference type="InterPro" id="IPR036412">
    <property type="entry name" value="HAD-like_sf"/>
</dbReference>
<comment type="catalytic activity">
    <reaction evidence="1">
        <text>phosphonoacetaldehyde + H2O = acetaldehyde + phosphate + H(+)</text>
        <dbReference type="Rhea" id="RHEA:18905"/>
        <dbReference type="ChEBI" id="CHEBI:15343"/>
        <dbReference type="ChEBI" id="CHEBI:15377"/>
        <dbReference type="ChEBI" id="CHEBI:15378"/>
        <dbReference type="ChEBI" id="CHEBI:43474"/>
        <dbReference type="ChEBI" id="CHEBI:58383"/>
        <dbReference type="EC" id="3.11.1.1"/>
    </reaction>
</comment>
<dbReference type="SFLD" id="SFLDG01135">
    <property type="entry name" value="C1.5.6:_HAD__Beta-PGM__Phospha"/>
    <property type="match status" value="1"/>
</dbReference>
<dbReference type="PANTHER" id="PTHR43434">
    <property type="entry name" value="PHOSPHOGLYCOLATE PHOSPHATASE"/>
    <property type="match status" value="1"/>
</dbReference>
<comment type="similarity">
    <text evidence="1">Belongs to the HAD-like hydrolase superfamily. PhnX family.</text>
</comment>
<feature type="binding site" evidence="1">
    <location>
        <position position="11"/>
    </location>
    <ligand>
        <name>Mg(2+)</name>
        <dbReference type="ChEBI" id="CHEBI:18420"/>
    </ligand>
</feature>
<evidence type="ECO:0000256" key="1">
    <source>
        <dbReference type="HAMAP-Rule" id="MF_01375"/>
    </source>
</evidence>
<dbReference type="EC" id="3.11.1.1" evidence="1"/>
<dbReference type="Gene3D" id="1.10.150.240">
    <property type="entry name" value="Putative phosphatase, domain 2"/>
    <property type="match status" value="1"/>
</dbReference>
<keyword evidence="1" id="KW-0460">Magnesium</keyword>
<keyword evidence="3" id="KW-1185">Reference proteome</keyword>
<organism evidence="2 3">
    <name type="scientific">Brotonthovivens ammoniilytica</name>
    <dbReference type="NCBI Taxonomy" id="2981725"/>
    <lineage>
        <taxon>Bacteria</taxon>
        <taxon>Bacillati</taxon>
        <taxon>Bacillota</taxon>
        <taxon>Clostridia</taxon>
        <taxon>Lachnospirales</taxon>
        <taxon>Lachnospiraceae</taxon>
        <taxon>Brotonthovivens</taxon>
    </lineage>
</organism>
<dbReference type="InterPro" id="IPR023214">
    <property type="entry name" value="HAD_sf"/>
</dbReference>
<dbReference type="NCBIfam" id="TIGR01422">
    <property type="entry name" value="phosphonatase"/>
    <property type="match status" value="1"/>
</dbReference>